<keyword evidence="1" id="KW-0378">Hydrolase</keyword>
<name>A0A699ZAC2_HAELA</name>
<dbReference type="AlphaFoldDB" id="A0A699ZAC2"/>
<dbReference type="PROSITE" id="PS51257">
    <property type="entry name" value="PROKAR_LIPOPROTEIN"/>
    <property type="match status" value="1"/>
</dbReference>
<gene>
    <name evidence="1" type="ORF">HaLaN_12564</name>
</gene>
<dbReference type="SUPFAM" id="SSF50630">
    <property type="entry name" value="Acid proteases"/>
    <property type="match status" value="1"/>
</dbReference>
<dbReference type="InterPro" id="IPR021109">
    <property type="entry name" value="Peptidase_aspartic_dom_sf"/>
</dbReference>
<dbReference type="GO" id="GO:0008233">
    <property type="term" value="F:peptidase activity"/>
    <property type="evidence" value="ECO:0007669"/>
    <property type="project" value="UniProtKB-KW"/>
</dbReference>
<protein>
    <submittedName>
        <fullName evidence="1">Retroviral aspartyl protease</fullName>
    </submittedName>
</protein>
<dbReference type="Gene3D" id="2.40.70.10">
    <property type="entry name" value="Acid Proteases"/>
    <property type="match status" value="1"/>
</dbReference>
<keyword evidence="2" id="KW-1185">Reference proteome</keyword>
<sequence>MADVAKSQGVWHGPQTAWHATLACAPPCGQVTSKGKVQGFPISIHLNEHPARVLCDTGATHTFVSASFVVAHAVPVHMVEHMQEWHAANTVVLSCSLYAKVELRLSSAVVTCQLNVMPPHLPDFDVLLGVMARLRVSLTIRVRLPRVPFQTWAQLLCESVARLALRWTFSKWTCCSRYKIKGSGYAVTLRDDCFDEHEAVMSYQDKTLSLACDKSVSKALNDLLHEYADVFSPVTSQPPKRSVGHAIPRVLDARPSVTFKQVTIKSGSPLRMCPRRP</sequence>
<dbReference type="CDD" id="cd00303">
    <property type="entry name" value="retropepsin_like"/>
    <property type="match status" value="1"/>
</dbReference>
<dbReference type="EMBL" id="BLLF01000958">
    <property type="protein sequence ID" value="GFH16189.1"/>
    <property type="molecule type" value="Genomic_DNA"/>
</dbReference>
<organism evidence="1 2">
    <name type="scientific">Haematococcus lacustris</name>
    <name type="common">Green alga</name>
    <name type="synonym">Haematococcus pluvialis</name>
    <dbReference type="NCBI Taxonomy" id="44745"/>
    <lineage>
        <taxon>Eukaryota</taxon>
        <taxon>Viridiplantae</taxon>
        <taxon>Chlorophyta</taxon>
        <taxon>core chlorophytes</taxon>
        <taxon>Chlorophyceae</taxon>
        <taxon>CS clade</taxon>
        <taxon>Chlamydomonadales</taxon>
        <taxon>Haematococcaceae</taxon>
        <taxon>Haematococcus</taxon>
    </lineage>
</organism>
<comment type="caution">
    <text evidence="1">The sequence shown here is derived from an EMBL/GenBank/DDBJ whole genome shotgun (WGS) entry which is preliminary data.</text>
</comment>
<reference evidence="1 2" key="1">
    <citation type="submission" date="2020-02" db="EMBL/GenBank/DDBJ databases">
        <title>Draft genome sequence of Haematococcus lacustris strain NIES-144.</title>
        <authorList>
            <person name="Morimoto D."/>
            <person name="Nakagawa S."/>
            <person name="Yoshida T."/>
            <person name="Sawayama S."/>
        </authorList>
    </citation>
    <scope>NUCLEOTIDE SEQUENCE [LARGE SCALE GENOMIC DNA]</scope>
    <source>
        <strain evidence="1 2">NIES-144</strain>
    </source>
</reference>
<dbReference type="Pfam" id="PF08284">
    <property type="entry name" value="RVP_2"/>
    <property type="match status" value="1"/>
</dbReference>
<dbReference type="GO" id="GO:0006508">
    <property type="term" value="P:proteolysis"/>
    <property type="evidence" value="ECO:0007669"/>
    <property type="project" value="UniProtKB-KW"/>
</dbReference>
<proteinExistence type="predicted"/>
<evidence type="ECO:0000313" key="2">
    <source>
        <dbReference type="Proteomes" id="UP000485058"/>
    </source>
</evidence>
<evidence type="ECO:0000313" key="1">
    <source>
        <dbReference type="EMBL" id="GFH16189.1"/>
    </source>
</evidence>
<keyword evidence="1" id="KW-0645">Protease</keyword>
<accession>A0A699ZAC2</accession>
<dbReference type="Proteomes" id="UP000485058">
    <property type="component" value="Unassembled WGS sequence"/>
</dbReference>